<protein>
    <submittedName>
        <fullName evidence="2">HEPN/Toprim-associated domain-containing protein</fullName>
    </submittedName>
</protein>
<name>A0AAX3CYZ0_9ENTR</name>
<organism evidence="2 3">
    <name type="scientific">Klebsiella michiganensis</name>
    <dbReference type="NCBI Taxonomy" id="1134687"/>
    <lineage>
        <taxon>Bacteria</taxon>
        <taxon>Pseudomonadati</taxon>
        <taxon>Pseudomonadota</taxon>
        <taxon>Gammaproteobacteria</taxon>
        <taxon>Enterobacterales</taxon>
        <taxon>Enterobacteriaceae</taxon>
        <taxon>Klebsiella/Raoultella group</taxon>
        <taxon>Klebsiella</taxon>
    </lineage>
</organism>
<dbReference type="RefSeq" id="WP_071532009.1">
    <property type="nucleotide sequence ID" value="NZ_CP035215.1"/>
</dbReference>
<evidence type="ECO:0000313" key="2">
    <source>
        <dbReference type="EMBL" id="UWZ77174.1"/>
    </source>
</evidence>
<proteinExistence type="predicted"/>
<reference evidence="2" key="1">
    <citation type="submission" date="2022-08" db="EMBL/GenBank/DDBJ databases">
        <title>Genomic characterization and comparative genomic analysis of a strain of klebsiella michiganensis carrying blaKPC-2 isolated from the blood of children with very preterm bloodstream infection.</title>
        <authorList>
            <person name="Zhang N."/>
        </authorList>
    </citation>
    <scope>NUCLEOTIDE SEQUENCE</scope>
    <source>
        <strain evidence="2">BSI-KPN166</strain>
        <plasmid evidence="2">p1</plasmid>
    </source>
</reference>
<dbReference type="AlphaFoldDB" id="A0AAX3CYZ0"/>
<sequence length="299" mass="34327">MSTWTDISIGNFTLYDTQNDYHQWYFQKADRVREIVKDEDGSWSEGTFIGYRTTVAQMRRRLQLNGYDRAALERDFSTAIESWKTDSIAELAKLESEEHPHGENYLQYRITWLKHVIPVLENATLDDWLDRLNKAACWPSNERDFAQLLTWIETGDPVLSLMVSSVDGDCSWVRDSNFNFPCTQRDFYSLAILLITEDGAVCELDLKWLISAELTDDFDDLEEKHAGATQPLRHARQSLSELSALVGTVAKLAMRQPFVLFKGLTFQKLCLPGAFRPGDHHNKMLRPGLCVVHASPQYL</sequence>
<geneLocation type="plasmid" evidence="2 3">
    <name>p1</name>
</geneLocation>
<feature type="domain" description="HEPN/Toprim N-terminal" evidence="1">
    <location>
        <begin position="1"/>
        <end position="223"/>
    </location>
</feature>
<dbReference type="Pfam" id="PF18871">
    <property type="entry name" value="HEPN_Toprim_N"/>
    <property type="match status" value="1"/>
</dbReference>
<gene>
    <name evidence="2" type="ORF">NP224_30585</name>
</gene>
<evidence type="ECO:0000313" key="3">
    <source>
        <dbReference type="Proteomes" id="UP001060345"/>
    </source>
</evidence>
<dbReference type="Proteomes" id="UP001060345">
    <property type="component" value="Plasmid p1"/>
</dbReference>
<keyword evidence="2" id="KW-0614">Plasmid</keyword>
<dbReference type="EMBL" id="CP102104">
    <property type="protein sequence ID" value="UWZ77174.1"/>
    <property type="molecule type" value="Genomic_DNA"/>
</dbReference>
<evidence type="ECO:0000259" key="1">
    <source>
        <dbReference type="Pfam" id="PF18871"/>
    </source>
</evidence>
<dbReference type="InterPro" id="IPR041487">
    <property type="entry name" value="HEPN/Toprim-NTD1"/>
</dbReference>
<accession>A0AAX3CYZ0</accession>